<dbReference type="EMBL" id="SMGD01000007">
    <property type="protein sequence ID" value="TCK60348.1"/>
    <property type="molecule type" value="Genomic_DNA"/>
</dbReference>
<feature type="domain" description="ABC-type glycine betaine transport system substrate-binding" evidence="2">
    <location>
        <begin position="43"/>
        <end position="316"/>
    </location>
</feature>
<sequence length="335" mass="36743">MKMTLKHLSLTATCGIALALSAQATAAPLPGKGVSAQPVYTVQEELFQTLIVDDALKQLGYTVKNPKMVDYNVGYTSIANGDTTFMTTNWDPLHNSKYKKAGGDKVFYRKGDYITGAAQGYLIDKKTADKYHITNIAQLRDPKIAKLFDSNGDGKADIAGCNPGWGCYKVTNYHMKKYGLTKTAELNEGNYSAIIANTIARYRAGKPVIYYTWTPNWVGGVLVPGKDVVWLQVPFTAIPGDPNADTTMPNGKNYGFNMNNERIVANKKWAEQNPAAAKLFAIMKLSVNDVSAENLMMRKGENSDADIAAHAQAWIKAHQSQFNDWIKQAKAAANN</sequence>
<dbReference type="SUPFAM" id="SSF53850">
    <property type="entry name" value="Periplasmic binding protein-like II"/>
    <property type="match status" value="1"/>
</dbReference>
<evidence type="ECO:0000313" key="3">
    <source>
        <dbReference type="EMBL" id="TCK60348.1"/>
    </source>
</evidence>
<dbReference type="AlphaFoldDB" id="A0A4R1K7R2"/>
<dbReference type="GO" id="GO:0043190">
    <property type="term" value="C:ATP-binding cassette (ABC) transporter complex"/>
    <property type="evidence" value="ECO:0007669"/>
    <property type="project" value="InterPro"/>
</dbReference>
<dbReference type="RefSeq" id="WP_224054957.1">
    <property type="nucleotide sequence ID" value="NZ_OU594967.1"/>
</dbReference>
<feature type="chain" id="PRO_5020199764" evidence="1">
    <location>
        <begin position="27"/>
        <end position="335"/>
    </location>
</feature>
<gene>
    <name evidence="3" type="ORF">EV690_0578</name>
</gene>
<dbReference type="InterPro" id="IPR007210">
    <property type="entry name" value="ABC_Gly_betaine_transp_sub-bd"/>
</dbReference>
<dbReference type="Pfam" id="PF04069">
    <property type="entry name" value="OpuAC"/>
    <property type="match status" value="1"/>
</dbReference>
<proteinExistence type="predicted"/>
<comment type="caution">
    <text evidence="3">The sequence shown here is derived from an EMBL/GenBank/DDBJ whole genome shotgun (WGS) entry which is preliminary data.</text>
</comment>
<name>A0A4R1K7R2_9GAMM</name>
<organism evidence="3 4">
    <name type="scientific">Celerinatantimonas diazotrophica</name>
    <dbReference type="NCBI Taxonomy" id="412034"/>
    <lineage>
        <taxon>Bacteria</taxon>
        <taxon>Pseudomonadati</taxon>
        <taxon>Pseudomonadota</taxon>
        <taxon>Gammaproteobacteria</taxon>
        <taxon>Celerinatantimonadaceae</taxon>
        <taxon>Celerinatantimonas</taxon>
    </lineage>
</organism>
<dbReference type="Gene3D" id="3.40.190.10">
    <property type="entry name" value="Periplasmic binding protein-like II"/>
    <property type="match status" value="1"/>
</dbReference>
<keyword evidence="4" id="KW-1185">Reference proteome</keyword>
<protein>
    <submittedName>
        <fullName evidence="3">Glycine betaine/proline transport system substrate-binding protein</fullName>
    </submittedName>
</protein>
<keyword evidence="1" id="KW-0732">Signal</keyword>
<dbReference type="Gene3D" id="3.40.190.100">
    <property type="entry name" value="Glycine betaine-binding periplasmic protein, domain 2"/>
    <property type="match status" value="1"/>
</dbReference>
<dbReference type="CDD" id="cd13638">
    <property type="entry name" value="PBP2_EcProx_like"/>
    <property type="match status" value="1"/>
</dbReference>
<feature type="signal peptide" evidence="1">
    <location>
        <begin position="1"/>
        <end position="26"/>
    </location>
</feature>
<dbReference type="NCBIfam" id="NF008334">
    <property type="entry name" value="PRK11119.1"/>
    <property type="match status" value="1"/>
</dbReference>
<dbReference type="GO" id="GO:0022857">
    <property type="term" value="F:transmembrane transporter activity"/>
    <property type="evidence" value="ECO:0007669"/>
    <property type="project" value="InterPro"/>
</dbReference>
<reference evidence="3 4" key="1">
    <citation type="submission" date="2019-03" db="EMBL/GenBank/DDBJ databases">
        <title>Genomic Encyclopedia of Type Strains, Phase IV (KMG-IV): sequencing the most valuable type-strain genomes for metagenomic binning, comparative biology and taxonomic classification.</title>
        <authorList>
            <person name="Goeker M."/>
        </authorList>
    </citation>
    <scope>NUCLEOTIDE SEQUENCE [LARGE SCALE GENOMIC DNA]</scope>
    <source>
        <strain evidence="3 4">DSM 18577</strain>
    </source>
</reference>
<evidence type="ECO:0000313" key="4">
    <source>
        <dbReference type="Proteomes" id="UP000295565"/>
    </source>
</evidence>
<accession>A0A4R1K7R2</accession>
<evidence type="ECO:0000256" key="1">
    <source>
        <dbReference type="SAM" id="SignalP"/>
    </source>
</evidence>
<evidence type="ECO:0000259" key="2">
    <source>
        <dbReference type="Pfam" id="PF04069"/>
    </source>
</evidence>
<dbReference type="Proteomes" id="UP000295565">
    <property type="component" value="Unassembled WGS sequence"/>
</dbReference>